<evidence type="ECO:0000256" key="2">
    <source>
        <dbReference type="ARBA" id="ARBA00022723"/>
    </source>
</evidence>
<keyword evidence="2" id="KW-0479">Metal-binding</keyword>
<dbReference type="SUPFAM" id="SSF57716">
    <property type="entry name" value="Glucocorticoid receptor-like (DNA-binding domain)"/>
    <property type="match status" value="1"/>
</dbReference>
<dbReference type="PROSITE" id="PS50064">
    <property type="entry name" value="ZF_PARP_2"/>
    <property type="match status" value="1"/>
</dbReference>
<evidence type="ECO:0000313" key="9">
    <source>
        <dbReference type="Proteomes" id="UP001152607"/>
    </source>
</evidence>
<comment type="subcellular location">
    <subcellularLocation>
        <location evidence="1">Nucleus</location>
    </subcellularLocation>
</comment>
<feature type="compositionally biased region" description="Basic residues" evidence="6">
    <location>
        <begin position="240"/>
        <end position="250"/>
    </location>
</feature>
<protein>
    <recommendedName>
        <fullName evidence="7">PARP-type domain-containing protein</fullName>
    </recommendedName>
</protein>
<dbReference type="GO" id="GO:0003677">
    <property type="term" value="F:DNA binding"/>
    <property type="evidence" value="ECO:0007669"/>
    <property type="project" value="InterPro"/>
</dbReference>
<keyword evidence="4" id="KW-0862">Zinc</keyword>
<feature type="compositionally biased region" description="Basic residues" evidence="6">
    <location>
        <begin position="290"/>
        <end position="299"/>
    </location>
</feature>
<dbReference type="GO" id="GO:0005634">
    <property type="term" value="C:nucleus"/>
    <property type="evidence" value="ECO:0007669"/>
    <property type="project" value="UniProtKB-SubCell"/>
</dbReference>
<dbReference type="InterPro" id="IPR036957">
    <property type="entry name" value="Znf_PARP_sf"/>
</dbReference>
<name>A0A9W4XYS9_9PLEO</name>
<keyword evidence="9" id="KW-1185">Reference proteome</keyword>
<dbReference type="SMART" id="SM00384">
    <property type="entry name" value="AT_hook"/>
    <property type="match status" value="3"/>
</dbReference>
<evidence type="ECO:0000313" key="8">
    <source>
        <dbReference type="EMBL" id="CAI6340357.1"/>
    </source>
</evidence>
<dbReference type="Gene3D" id="3.30.1740.10">
    <property type="entry name" value="Zinc finger, PARP-type"/>
    <property type="match status" value="1"/>
</dbReference>
<dbReference type="InterPro" id="IPR001510">
    <property type="entry name" value="Znf_PARP"/>
</dbReference>
<dbReference type="AlphaFoldDB" id="A0A9W4XYS9"/>
<dbReference type="PRINTS" id="PR00929">
    <property type="entry name" value="ATHOOK"/>
</dbReference>
<dbReference type="OrthoDB" id="429950at2759"/>
<evidence type="ECO:0000259" key="7">
    <source>
        <dbReference type="PROSITE" id="PS50064"/>
    </source>
</evidence>
<organism evidence="8 9">
    <name type="scientific">Periconia digitata</name>
    <dbReference type="NCBI Taxonomy" id="1303443"/>
    <lineage>
        <taxon>Eukaryota</taxon>
        <taxon>Fungi</taxon>
        <taxon>Dikarya</taxon>
        <taxon>Ascomycota</taxon>
        <taxon>Pezizomycotina</taxon>
        <taxon>Dothideomycetes</taxon>
        <taxon>Pleosporomycetidae</taxon>
        <taxon>Pleosporales</taxon>
        <taxon>Massarineae</taxon>
        <taxon>Periconiaceae</taxon>
        <taxon>Periconia</taxon>
    </lineage>
</organism>
<feature type="region of interest" description="Disordered" evidence="6">
    <location>
        <begin position="171"/>
        <end position="343"/>
    </location>
</feature>
<feature type="compositionally biased region" description="Basic and acidic residues" evidence="6">
    <location>
        <begin position="276"/>
        <end position="289"/>
    </location>
</feature>
<evidence type="ECO:0000256" key="5">
    <source>
        <dbReference type="ARBA" id="ARBA00023242"/>
    </source>
</evidence>
<dbReference type="EMBL" id="CAOQHR010000010">
    <property type="protein sequence ID" value="CAI6340357.1"/>
    <property type="molecule type" value="Genomic_DNA"/>
</dbReference>
<accession>A0A9W4XYS9</accession>
<evidence type="ECO:0000256" key="3">
    <source>
        <dbReference type="ARBA" id="ARBA00022771"/>
    </source>
</evidence>
<comment type="caution">
    <text evidence="8">The sequence shown here is derived from an EMBL/GenBank/DDBJ whole genome shotgun (WGS) entry which is preliminary data.</text>
</comment>
<feature type="compositionally biased region" description="Basic residues" evidence="6">
    <location>
        <begin position="265"/>
        <end position="275"/>
    </location>
</feature>
<dbReference type="Proteomes" id="UP001152607">
    <property type="component" value="Unassembled WGS sequence"/>
</dbReference>
<reference evidence="8" key="1">
    <citation type="submission" date="2023-01" db="EMBL/GenBank/DDBJ databases">
        <authorList>
            <person name="Van Ghelder C."/>
            <person name="Rancurel C."/>
        </authorList>
    </citation>
    <scope>NUCLEOTIDE SEQUENCE</scope>
    <source>
        <strain evidence="8">CNCM I-4278</strain>
    </source>
</reference>
<gene>
    <name evidence="8" type="ORF">PDIGIT_LOCUS13533</name>
</gene>
<feature type="compositionally biased region" description="Acidic residues" evidence="6">
    <location>
        <begin position="306"/>
        <end position="315"/>
    </location>
</feature>
<dbReference type="SMART" id="SM01336">
    <property type="entry name" value="zf-PARP"/>
    <property type="match status" value="1"/>
</dbReference>
<dbReference type="Pfam" id="PF00645">
    <property type="entry name" value="zf-PARP"/>
    <property type="match status" value="1"/>
</dbReference>
<keyword evidence="5" id="KW-0539">Nucleus</keyword>
<dbReference type="InterPro" id="IPR017956">
    <property type="entry name" value="AT_hook_DNA-bd_motif"/>
</dbReference>
<evidence type="ECO:0000256" key="6">
    <source>
        <dbReference type="SAM" id="MobiDB-lite"/>
    </source>
</evidence>
<feature type="domain" description="PARP-type" evidence="7">
    <location>
        <begin position="73"/>
        <end position="165"/>
    </location>
</feature>
<proteinExistence type="predicted"/>
<feature type="compositionally biased region" description="Basic residues" evidence="6">
    <location>
        <begin position="328"/>
        <end position="337"/>
    </location>
</feature>
<sequence>MQVGPHLNRAAAYLPISLPPALAHNTTSTAKGQDKEGSQLFASAYISAKLQSSAPPSSISGYIRSQLSTTMPYRVEVASQGRAGCKNTECKNAAVKIAKGEFRMGTLVTIQEHTSWTWKHWGCVTPLQIGHLQEESGGDTDMVDGYDELPSELQEKVKYALEHGHVEDSDWKGDIEVNRPGQKGFRVNGPKNGKKAKKAKKASEDGATSDEAAAPPPKKKRGRAVKDESEDDEPEAPAPKKARGRPKKAAVKGESDQEQEAPVAKKTRGRPKKAAVKAEPESNVKEPKAKKAAKGKRSAVQKEVASDIDEDEDSESEKPSPQTVKKAAASKRGRKKKTATDDD</sequence>
<evidence type="ECO:0000256" key="1">
    <source>
        <dbReference type="ARBA" id="ARBA00004123"/>
    </source>
</evidence>
<evidence type="ECO:0000256" key="4">
    <source>
        <dbReference type="ARBA" id="ARBA00022833"/>
    </source>
</evidence>
<dbReference type="GO" id="GO:0008270">
    <property type="term" value="F:zinc ion binding"/>
    <property type="evidence" value="ECO:0007669"/>
    <property type="project" value="UniProtKB-KW"/>
</dbReference>
<keyword evidence="3" id="KW-0863">Zinc-finger</keyword>